<reference evidence="2 3" key="1">
    <citation type="submission" date="2019-04" db="EMBL/GenBank/DDBJ databases">
        <title>Microbes associate with the intestines of laboratory mice.</title>
        <authorList>
            <person name="Navarre W."/>
            <person name="Wong E."/>
            <person name="Huang K."/>
            <person name="Tropini C."/>
            <person name="Ng K."/>
            <person name="Yu B."/>
        </authorList>
    </citation>
    <scope>NUCLEOTIDE SEQUENCE [LARGE SCALE GENOMIC DNA]</scope>
    <source>
        <strain evidence="2 3">NM69_E16B</strain>
    </source>
</reference>
<feature type="transmembrane region" description="Helical" evidence="1">
    <location>
        <begin position="52"/>
        <end position="69"/>
    </location>
</feature>
<keyword evidence="3" id="KW-1185">Reference proteome</keyword>
<feature type="transmembrane region" description="Helical" evidence="1">
    <location>
        <begin position="27"/>
        <end position="46"/>
    </location>
</feature>
<keyword evidence="1" id="KW-1133">Transmembrane helix</keyword>
<sequence>MLYLEISKKSVPLQCVFHSIRFKVNKGWSTAVLLFLCLYSASLMMASINGSGLLFLLLYIPNIFVVFMLS</sequence>
<gene>
    <name evidence="2" type="ORF">E5355_00935</name>
</gene>
<organism evidence="2 3">
    <name type="scientific">Bacteroides muris</name>
    <name type="common">ex Afrizal et al. 2022</name>
    <dbReference type="NCBI Taxonomy" id="2516960"/>
    <lineage>
        <taxon>Bacteria</taxon>
        <taxon>Pseudomonadati</taxon>
        <taxon>Bacteroidota</taxon>
        <taxon>Bacteroidia</taxon>
        <taxon>Bacteroidales</taxon>
        <taxon>Bacteroidaceae</taxon>
        <taxon>Bacteroides</taxon>
    </lineage>
</organism>
<dbReference type="Proteomes" id="UP000310532">
    <property type="component" value="Unassembled WGS sequence"/>
</dbReference>
<dbReference type="AlphaFoldDB" id="A0A4S2B713"/>
<dbReference type="EMBL" id="SRYZ01000001">
    <property type="protein sequence ID" value="TGY09765.1"/>
    <property type="molecule type" value="Genomic_DNA"/>
</dbReference>
<comment type="caution">
    <text evidence="2">The sequence shown here is derived from an EMBL/GenBank/DDBJ whole genome shotgun (WGS) entry which is preliminary data.</text>
</comment>
<accession>A0A4S2B713</accession>
<protein>
    <submittedName>
        <fullName evidence="2">Uncharacterized protein</fullName>
    </submittedName>
</protein>
<keyword evidence="1" id="KW-0472">Membrane</keyword>
<keyword evidence="1" id="KW-0812">Transmembrane</keyword>
<proteinExistence type="predicted"/>
<evidence type="ECO:0000313" key="3">
    <source>
        <dbReference type="Proteomes" id="UP000310532"/>
    </source>
</evidence>
<name>A0A4S2B713_9BACE</name>
<evidence type="ECO:0000313" key="2">
    <source>
        <dbReference type="EMBL" id="TGY09765.1"/>
    </source>
</evidence>
<evidence type="ECO:0000256" key="1">
    <source>
        <dbReference type="SAM" id="Phobius"/>
    </source>
</evidence>